<evidence type="ECO:0000313" key="1">
    <source>
        <dbReference type="EMBL" id="MBS5147278.1"/>
    </source>
</evidence>
<proteinExistence type="predicted"/>
<evidence type="ECO:0000313" key="2">
    <source>
        <dbReference type="Proteomes" id="UP000738879"/>
    </source>
</evidence>
<comment type="caution">
    <text evidence="1">The sequence shown here is derived from an EMBL/GenBank/DDBJ whole genome shotgun (WGS) entry which is preliminary data.</text>
</comment>
<accession>A0A943BQ38</accession>
<organism evidence="1 2">
    <name type="scientific">Collinsella intestinalis</name>
    <dbReference type="NCBI Taxonomy" id="147207"/>
    <lineage>
        <taxon>Bacteria</taxon>
        <taxon>Bacillati</taxon>
        <taxon>Actinomycetota</taxon>
        <taxon>Coriobacteriia</taxon>
        <taxon>Coriobacteriales</taxon>
        <taxon>Coriobacteriaceae</taxon>
        <taxon>Collinsella</taxon>
    </lineage>
</organism>
<reference evidence="1" key="1">
    <citation type="submission" date="2021-02" db="EMBL/GenBank/DDBJ databases">
        <title>Infant gut strain persistence is associated with maternal origin, phylogeny, and functional potential including surface adhesion and iron acquisition.</title>
        <authorList>
            <person name="Lou Y.C."/>
        </authorList>
    </citation>
    <scope>NUCLEOTIDE SEQUENCE</scope>
    <source>
        <strain evidence="1">L3_128_245G1_dasL3_128_245G1_concoct_49</strain>
    </source>
</reference>
<sequence>MGMFSGQIPDCPVLFAFVDGLPNDISARLTRDPFFDGRFAAWLPMVFDYDEAYETACALVHAAGLANGGESDLESCRSGLREYLALCFLVLALLEDHDDMRVEGLRRVVARGALDIDAGARPFDSEIRACELEDAEEGSELETALDAFMRSSGPEGHREAARVAAQIIEGLAAEITA</sequence>
<gene>
    <name evidence="1" type="ORF">KHY67_06210</name>
</gene>
<protein>
    <submittedName>
        <fullName evidence="1">Uncharacterized protein</fullName>
    </submittedName>
</protein>
<dbReference type="EMBL" id="JAGZJA010000008">
    <property type="protein sequence ID" value="MBS5147278.1"/>
    <property type="molecule type" value="Genomic_DNA"/>
</dbReference>
<dbReference type="Proteomes" id="UP000738879">
    <property type="component" value="Unassembled WGS sequence"/>
</dbReference>
<dbReference type="AlphaFoldDB" id="A0A943BQ38"/>
<name>A0A943BQ38_9ACTN</name>